<proteinExistence type="predicted"/>
<evidence type="ECO:0000313" key="1">
    <source>
        <dbReference type="EMBL" id="OWT14316.1"/>
    </source>
</evidence>
<accession>A0AAP7YS25</accession>
<sequence length="106" mass="11981">MIWRCGVMGGIARGIDAMPLQFYDMALGRCNVYYAVVTLLFHTVTCICELLWKCCDIYCYTDESLCQDDIAMMNSNSVINHFLHAEISLILFGSMSNWTDAFNIGS</sequence>
<dbReference type="AlphaFoldDB" id="A0AAP7YS25"/>
<gene>
    <name evidence="1" type="ORF">AS572_12280</name>
</gene>
<evidence type="ECO:0000313" key="2">
    <source>
        <dbReference type="Proteomes" id="UP000197894"/>
    </source>
</evidence>
<dbReference type="Proteomes" id="UP000197894">
    <property type="component" value="Unassembled WGS sequence"/>
</dbReference>
<comment type="caution">
    <text evidence="1">The sequence shown here is derived from an EMBL/GenBank/DDBJ whole genome shotgun (WGS) entry which is preliminary data.</text>
</comment>
<reference evidence="1 2" key="1">
    <citation type="journal article" date="2017" name="BMC Genomics">
        <title>Prophages and adaptation of Staphylococcus aureus ST398 to the human clinic.</title>
        <authorList>
            <consortium name="Regional Infection Control Group of the Centre Region"/>
            <person name="Diene S.M."/>
            <person name="Corvaglia A.R."/>
            <person name="Francois P."/>
            <person name="van der Mee-Marquet N."/>
        </authorList>
    </citation>
    <scope>NUCLEOTIDE SEQUENCE [LARGE SCALE GENOMIC DNA]</scope>
    <source>
        <strain evidence="1 2">SA13-246</strain>
    </source>
</reference>
<protein>
    <submittedName>
        <fullName evidence="1">Uncharacterized protein</fullName>
    </submittedName>
</protein>
<dbReference type="EMBL" id="LNJK01000011">
    <property type="protein sequence ID" value="OWT14316.1"/>
    <property type="molecule type" value="Genomic_DNA"/>
</dbReference>
<name>A0AAP7YS25_STAAU</name>
<organism evidence="1 2">
    <name type="scientific">Staphylococcus aureus</name>
    <dbReference type="NCBI Taxonomy" id="1280"/>
    <lineage>
        <taxon>Bacteria</taxon>
        <taxon>Bacillati</taxon>
        <taxon>Bacillota</taxon>
        <taxon>Bacilli</taxon>
        <taxon>Bacillales</taxon>
        <taxon>Staphylococcaceae</taxon>
        <taxon>Staphylococcus</taxon>
    </lineage>
</organism>